<accession>A0AAD7KYC5</accession>
<feature type="region of interest" description="Disordered" evidence="1">
    <location>
        <begin position="19"/>
        <end position="40"/>
    </location>
</feature>
<evidence type="ECO:0000313" key="3">
    <source>
        <dbReference type="Proteomes" id="UP001163823"/>
    </source>
</evidence>
<sequence length="110" mass="12664">MSGSQQQISLEQIEKLAQGLYRQEEEDHDGKKKKKKIQERNDNVEYCGTPTYSCNKIPAIQSCPPTPRKQATVAGNFILLSSGKRKFSDDHDHDQLQFFEETSREEFAAW</sequence>
<proteinExistence type="predicted"/>
<keyword evidence="2" id="KW-0649">Protein kinase inhibitor</keyword>
<dbReference type="GO" id="GO:0004860">
    <property type="term" value="F:protein kinase inhibitor activity"/>
    <property type="evidence" value="ECO:0007669"/>
    <property type="project" value="UniProtKB-KW"/>
</dbReference>
<name>A0AAD7KYC5_QUISA</name>
<comment type="caution">
    <text evidence="2">The sequence shown here is derived from an EMBL/GenBank/DDBJ whole genome shotgun (WGS) entry which is preliminary data.</text>
</comment>
<keyword evidence="3" id="KW-1185">Reference proteome</keyword>
<dbReference type="EMBL" id="JARAOO010000012">
    <property type="protein sequence ID" value="KAJ7947903.1"/>
    <property type="molecule type" value="Genomic_DNA"/>
</dbReference>
<gene>
    <name evidence="2" type="ORF">O6P43_028449</name>
</gene>
<reference evidence="2" key="1">
    <citation type="journal article" date="2023" name="Science">
        <title>Elucidation of the pathway for biosynthesis of saponin adjuvants from the soapbark tree.</title>
        <authorList>
            <person name="Reed J."/>
            <person name="Orme A."/>
            <person name="El-Demerdash A."/>
            <person name="Owen C."/>
            <person name="Martin L.B.B."/>
            <person name="Misra R.C."/>
            <person name="Kikuchi S."/>
            <person name="Rejzek M."/>
            <person name="Martin A.C."/>
            <person name="Harkess A."/>
            <person name="Leebens-Mack J."/>
            <person name="Louveau T."/>
            <person name="Stephenson M.J."/>
            <person name="Osbourn A."/>
        </authorList>
    </citation>
    <scope>NUCLEOTIDE SEQUENCE</scope>
    <source>
        <strain evidence="2">S10</strain>
    </source>
</reference>
<dbReference type="KEGG" id="qsa:O6P43_028449"/>
<organism evidence="2 3">
    <name type="scientific">Quillaja saponaria</name>
    <name type="common">Soap bark tree</name>
    <dbReference type="NCBI Taxonomy" id="32244"/>
    <lineage>
        <taxon>Eukaryota</taxon>
        <taxon>Viridiplantae</taxon>
        <taxon>Streptophyta</taxon>
        <taxon>Embryophyta</taxon>
        <taxon>Tracheophyta</taxon>
        <taxon>Spermatophyta</taxon>
        <taxon>Magnoliopsida</taxon>
        <taxon>eudicotyledons</taxon>
        <taxon>Gunneridae</taxon>
        <taxon>Pentapetalae</taxon>
        <taxon>rosids</taxon>
        <taxon>fabids</taxon>
        <taxon>Fabales</taxon>
        <taxon>Quillajaceae</taxon>
        <taxon>Quillaja</taxon>
    </lineage>
</organism>
<evidence type="ECO:0000256" key="1">
    <source>
        <dbReference type="SAM" id="MobiDB-lite"/>
    </source>
</evidence>
<dbReference type="Proteomes" id="UP001163823">
    <property type="component" value="Chromosome 12"/>
</dbReference>
<evidence type="ECO:0000313" key="2">
    <source>
        <dbReference type="EMBL" id="KAJ7947903.1"/>
    </source>
</evidence>
<dbReference type="AlphaFoldDB" id="A0AAD7KYC5"/>
<protein>
    <submittedName>
        <fullName evidence="2">Cyclin-dependent protein kinase inhibitor SMR2-like isoform X2</fullName>
    </submittedName>
</protein>